<dbReference type="EMBL" id="FM954973">
    <property type="protein sequence ID" value="CAV27552.1"/>
    <property type="molecule type" value="Genomic_DNA"/>
</dbReference>
<dbReference type="Proteomes" id="UP000009100">
    <property type="component" value="Chromosome 2"/>
</dbReference>
<name>B7VTG2_VIBA3</name>
<dbReference type="AlphaFoldDB" id="B7VTG2"/>
<gene>
    <name evidence="1" type="ordered locus">VS_II1416</name>
</gene>
<sequence length="40" mass="4504">MICELSGLRVNLLYVLNRFPTGYQALYTTPKMGVARLLTS</sequence>
<dbReference type="KEGG" id="vsp:VS_II1416"/>
<evidence type="ECO:0000313" key="2">
    <source>
        <dbReference type="Proteomes" id="UP000009100"/>
    </source>
</evidence>
<evidence type="ECO:0000313" key="1">
    <source>
        <dbReference type="EMBL" id="CAV27552.1"/>
    </source>
</evidence>
<accession>B7VTG2</accession>
<reference evidence="1 2" key="1">
    <citation type="submission" date="2009-02" db="EMBL/GenBank/DDBJ databases">
        <title>Vibrio splendidus str. LGP32 complete genome.</title>
        <authorList>
            <person name="Mazel D."/>
            <person name="Le Roux F."/>
        </authorList>
    </citation>
    <scope>NUCLEOTIDE SEQUENCE [LARGE SCALE GENOMIC DNA]</scope>
    <source>
        <strain evidence="1 2">LGP32</strain>
    </source>
</reference>
<proteinExistence type="predicted"/>
<dbReference type="HOGENOM" id="CLU_3298573_0_0_6"/>
<protein>
    <submittedName>
        <fullName evidence="1">Uncharacterized protein</fullName>
    </submittedName>
</protein>
<organism evidence="1 2">
    <name type="scientific">Vibrio atlanticus (strain LGP32)</name>
    <name type="common">Vibrio splendidus (strain Mel32)</name>
    <dbReference type="NCBI Taxonomy" id="575788"/>
    <lineage>
        <taxon>Bacteria</taxon>
        <taxon>Pseudomonadati</taxon>
        <taxon>Pseudomonadota</taxon>
        <taxon>Gammaproteobacteria</taxon>
        <taxon>Vibrionales</taxon>
        <taxon>Vibrionaceae</taxon>
        <taxon>Vibrio</taxon>
    </lineage>
</organism>